<sequence>MPGILQICTSAVPTPMTSSGPAPTATTSSSSPASTATCDPSSKVPATAPACVKKCATIKIKEGYCTDKNVFNQAYQQCLKYVLQPRPTRSFAAMPSTNPVLHKPTIKPGTTAMARTHPLGCNINSTTFSGHLADQVKDFLLL</sequence>
<organism evidence="3">
    <name type="scientific">Melampsora larici-populina (strain 98AG31 / pathotype 3-4-7)</name>
    <name type="common">Poplar leaf rust fungus</name>
    <dbReference type="NCBI Taxonomy" id="747676"/>
    <lineage>
        <taxon>Eukaryota</taxon>
        <taxon>Fungi</taxon>
        <taxon>Dikarya</taxon>
        <taxon>Basidiomycota</taxon>
        <taxon>Pucciniomycotina</taxon>
        <taxon>Pucciniomycetes</taxon>
        <taxon>Pucciniales</taxon>
        <taxon>Melampsoraceae</taxon>
        <taxon>Melampsora</taxon>
    </lineage>
</organism>
<gene>
    <name evidence="2" type="ORF">MELLADRAFT_90457</name>
</gene>
<dbReference type="HOGENOM" id="CLU_1816229_0_0_1"/>
<proteinExistence type="predicted"/>
<dbReference type="KEGG" id="mlr:MELLADRAFT_90457"/>
<dbReference type="AlphaFoldDB" id="F4RX09"/>
<dbReference type="InParanoid" id="F4RX09"/>
<protein>
    <submittedName>
        <fullName evidence="2">Uncharacterized protein</fullName>
    </submittedName>
</protein>
<feature type="region of interest" description="Disordered" evidence="1">
    <location>
        <begin position="11"/>
        <end position="46"/>
    </location>
</feature>
<evidence type="ECO:0000256" key="1">
    <source>
        <dbReference type="SAM" id="MobiDB-lite"/>
    </source>
</evidence>
<evidence type="ECO:0000313" key="3">
    <source>
        <dbReference type="Proteomes" id="UP000001072"/>
    </source>
</evidence>
<evidence type="ECO:0000313" key="2">
    <source>
        <dbReference type="EMBL" id="EGG03112.1"/>
    </source>
</evidence>
<reference evidence="3" key="1">
    <citation type="journal article" date="2011" name="Proc. Natl. Acad. Sci. U.S.A.">
        <title>Obligate biotrophy features unraveled by the genomic analysis of rust fungi.</title>
        <authorList>
            <person name="Duplessis S."/>
            <person name="Cuomo C.A."/>
            <person name="Lin Y.-C."/>
            <person name="Aerts A."/>
            <person name="Tisserant E."/>
            <person name="Veneault-Fourrey C."/>
            <person name="Joly D.L."/>
            <person name="Hacquard S."/>
            <person name="Amselem J."/>
            <person name="Cantarel B.L."/>
            <person name="Chiu R."/>
            <person name="Coutinho P.M."/>
            <person name="Feau N."/>
            <person name="Field M."/>
            <person name="Frey P."/>
            <person name="Gelhaye E."/>
            <person name="Goldberg J."/>
            <person name="Grabherr M.G."/>
            <person name="Kodira C.D."/>
            <person name="Kohler A."/>
            <person name="Kuees U."/>
            <person name="Lindquist E.A."/>
            <person name="Lucas S.M."/>
            <person name="Mago R."/>
            <person name="Mauceli E."/>
            <person name="Morin E."/>
            <person name="Murat C."/>
            <person name="Pangilinan J.L."/>
            <person name="Park R."/>
            <person name="Pearson M."/>
            <person name="Quesneville H."/>
            <person name="Rouhier N."/>
            <person name="Sakthikumar S."/>
            <person name="Salamov A.A."/>
            <person name="Schmutz J."/>
            <person name="Selles B."/>
            <person name="Shapiro H."/>
            <person name="Tanguay P."/>
            <person name="Tuskan G.A."/>
            <person name="Henrissat B."/>
            <person name="Van de Peer Y."/>
            <person name="Rouze P."/>
            <person name="Ellis J.G."/>
            <person name="Dodds P.N."/>
            <person name="Schein J.E."/>
            <person name="Zhong S."/>
            <person name="Hamelin R.C."/>
            <person name="Grigoriev I.V."/>
            <person name="Szabo L.J."/>
            <person name="Martin F."/>
        </authorList>
    </citation>
    <scope>NUCLEOTIDE SEQUENCE [LARGE SCALE GENOMIC DNA]</scope>
    <source>
        <strain evidence="3">98AG31 / pathotype 3-4-7</strain>
    </source>
</reference>
<dbReference type="EMBL" id="GL883126">
    <property type="protein sequence ID" value="EGG03112.1"/>
    <property type="molecule type" value="Genomic_DNA"/>
</dbReference>
<keyword evidence="3" id="KW-1185">Reference proteome</keyword>
<feature type="compositionally biased region" description="Low complexity" evidence="1">
    <location>
        <begin position="13"/>
        <end position="42"/>
    </location>
</feature>
<dbReference type="Proteomes" id="UP000001072">
    <property type="component" value="Unassembled WGS sequence"/>
</dbReference>
<accession>F4RX09</accession>
<dbReference type="VEuPathDB" id="FungiDB:MELLADRAFT_90457"/>
<dbReference type="RefSeq" id="XP_007413572.1">
    <property type="nucleotide sequence ID" value="XM_007413510.1"/>
</dbReference>
<dbReference type="GeneID" id="18935571"/>
<name>F4RX09_MELLP</name>